<organism evidence="3 4">
    <name type="scientific">Agathobaculum ammoniilyticum</name>
    <dbReference type="NCBI Taxonomy" id="2981778"/>
    <lineage>
        <taxon>Bacteria</taxon>
        <taxon>Bacillati</taxon>
        <taxon>Bacillota</taxon>
        <taxon>Clostridia</taxon>
        <taxon>Eubacteriales</taxon>
        <taxon>Butyricicoccaceae</taxon>
        <taxon>Agathobaculum</taxon>
    </lineage>
</organism>
<gene>
    <name evidence="3" type="ORF">OCV66_10815</name>
</gene>
<dbReference type="EMBL" id="JAOQJE010000009">
    <property type="protein sequence ID" value="MCU6789571.1"/>
    <property type="molecule type" value="Genomic_DNA"/>
</dbReference>
<keyword evidence="1" id="KW-0472">Membrane</keyword>
<evidence type="ECO:0000259" key="2">
    <source>
        <dbReference type="Pfam" id="PF14285"/>
    </source>
</evidence>
<comment type="caution">
    <text evidence="3">The sequence shown here is derived from an EMBL/GenBank/DDBJ whole genome shotgun (WGS) entry which is preliminary data.</text>
</comment>
<feature type="transmembrane region" description="Helical" evidence="1">
    <location>
        <begin position="87"/>
        <end position="107"/>
    </location>
</feature>
<keyword evidence="4" id="KW-1185">Reference proteome</keyword>
<dbReference type="Pfam" id="PF14285">
    <property type="entry name" value="DUF4367"/>
    <property type="match status" value="1"/>
</dbReference>
<accession>A0ABT2U4P0</accession>
<keyword evidence="1" id="KW-1133">Transmembrane helix</keyword>
<dbReference type="InterPro" id="IPR025377">
    <property type="entry name" value="DUF4367"/>
</dbReference>
<evidence type="ECO:0000313" key="4">
    <source>
        <dbReference type="Proteomes" id="UP001652397"/>
    </source>
</evidence>
<dbReference type="Proteomes" id="UP001652397">
    <property type="component" value="Unassembled WGS sequence"/>
</dbReference>
<protein>
    <submittedName>
        <fullName evidence="3">DUF4367 domain-containing protein</fullName>
    </submittedName>
</protein>
<reference evidence="3 4" key="1">
    <citation type="journal article" date="2021" name="ISME Commun">
        <title>Automated analysis of genomic sequences facilitates high-throughput and comprehensive description of bacteria.</title>
        <authorList>
            <person name="Hitch T.C.A."/>
        </authorList>
    </citation>
    <scope>NUCLEOTIDE SEQUENCE [LARGE SCALE GENOMIC DNA]</scope>
    <source>
        <strain evidence="3 4">Sanger_34</strain>
    </source>
</reference>
<name>A0ABT2U4P0_9FIRM</name>
<proteinExistence type="predicted"/>
<evidence type="ECO:0000256" key="1">
    <source>
        <dbReference type="SAM" id="Phobius"/>
    </source>
</evidence>
<dbReference type="RefSeq" id="WP_147574275.1">
    <property type="nucleotide sequence ID" value="NZ_JAOQJE010000009.1"/>
</dbReference>
<evidence type="ECO:0000313" key="3">
    <source>
        <dbReference type="EMBL" id="MCU6789571.1"/>
    </source>
</evidence>
<feature type="domain" description="DUF4367" evidence="2">
    <location>
        <begin position="134"/>
        <end position="242"/>
    </location>
</feature>
<sequence length="245" mass="28084">MRNDSFEYKGTDKEAELQNHLEEAYLRLMMQKYMEQYGEELLEEEKNLPDGVPKQPTEAQIQQLKDKLAQAAQKSAPPKRRRIAKRLIPVAAVLIALFLATLANAGARSKFFNFFNIHGNVSTEYRSLEEDEQEYLFEYLPNGFSQRLYEVSDDTIRIYYINMYDKEEYILLNISQNGQLILSDAEEESQSSIAVKINNQTGELSEKDGLYSLVWVDPSTASTYLLQSGISKDELIKVAQGISKK</sequence>
<keyword evidence="1" id="KW-0812">Transmembrane</keyword>